<organism evidence="2 3">
    <name type="scientific">Prorocentrum cordatum</name>
    <dbReference type="NCBI Taxonomy" id="2364126"/>
    <lineage>
        <taxon>Eukaryota</taxon>
        <taxon>Sar</taxon>
        <taxon>Alveolata</taxon>
        <taxon>Dinophyceae</taxon>
        <taxon>Prorocentrales</taxon>
        <taxon>Prorocentraceae</taxon>
        <taxon>Prorocentrum</taxon>
    </lineage>
</organism>
<feature type="region of interest" description="Disordered" evidence="1">
    <location>
        <begin position="1"/>
        <end position="25"/>
    </location>
</feature>
<evidence type="ECO:0000313" key="2">
    <source>
        <dbReference type="EMBL" id="CAK0884510.1"/>
    </source>
</evidence>
<dbReference type="EMBL" id="CAUYUJ010018560">
    <property type="protein sequence ID" value="CAK0884510.1"/>
    <property type="molecule type" value="Genomic_DNA"/>
</dbReference>
<accession>A0ABN9WDT1</accession>
<feature type="compositionally biased region" description="Polar residues" evidence="1">
    <location>
        <begin position="56"/>
        <end position="77"/>
    </location>
</feature>
<comment type="caution">
    <text evidence="2">The sequence shown here is derived from an EMBL/GenBank/DDBJ whole genome shotgun (WGS) entry which is preliminary data.</text>
</comment>
<feature type="region of interest" description="Disordered" evidence="1">
    <location>
        <begin position="47"/>
        <end position="77"/>
    </location>
</feature>
<name>A0ABN9WDT1_9DINO</name>
<sequence>MPARPPSPFGKGTPPVRPEVQGSVQAEGRDCRQLFWSEPGHAHIASARASAAASYPPQTSNVLKHSRQVSNPTTLNFSGLHERASGHLATCCWHGGGSKQRMFEPWGA</sequence>
<keyword evidence="3" id="KW-1185">Reference proteome</keyword>
<proteinExistence type="predicted"/>
<evidence type="ECO:0000313" key="3">
    <source>
        <dbReference type="Proteomes" id="UP001189429"/>
    </source>
</evidence>
<evidence type="ECO:0000256" key="1">
    <source>
        <dbReference type="SAM" id="MobiDB-lite"/>
    </source>
</evidence>
<reference evidence="2" key="1">
    <citation type="submission" date="2023-10" db="EMBL/GenBank/DDBJ databases">
        <authorList>
            <person name="Chen Y."/>
            <person name="Shah S."/>
            <person name="Dougan E. K."/>
            <person name="Thang M."/>
            <person name="Chan C."/>
        </authorList>
    </citation>
    <scope>NUCLEOTIDE SEQUENCE [LARGE SCALE GENOMIC DNA]</scope>
</reference>
<gene>
    <name evidence="2" type="ORF">PCOR1329_LOCUS66443</name>
</gene>
<protein>
    <submittedName>
        <fullName evidence="2">Uncharacterized protein</fullName>
    </submittedName>
</protein>
<dbReference type="Proteomes" id="UP001189429">
    <property type="component" value="Unassembled WGS sequence"/>
</dbReference>